<evidence type="ECO:0000313" key="1">
    <source>
        <dbReference type="EMBL" id="SME88947.1"/>
    </source>
</evidence>
<reference evidence="1 2" key="1">
    <citation type="submission" date="2017-04" db="EMBL/GenBank/DDBJ databases">
        <authorList>
            <person name="Afonso C.L."/>
            <person name="Miller P.J."/>
            <person name="Scott M.A."/>
            <person name="Spackman E."/>
            <person name="Goraichik I."/>
            <person name="Dimitrov K.M."/>
            <person name="Suarez D.L."/>
            <person name="Swayne D.E."/>
        </authorList>
    </citation>
    <scope>NUCLEOTIDE SEQUENCE [LARGE SCALE GENOMIC DNA]</scope>
    <source>
        <strain evidence="1 2">USBA 355</strain>
    </source>
</reference>
<accession>A0A1Y6B7W2</accession>
<sequence length="70" mass="8171">MSRPVTIGHNQGPPLDPERSGRLYAWKKAIEKAWDNPPIEVVRRRVARARELGMTYREYTAIYLDTGRYP</sequence>
<organism evidence="1 2">
    <name type="scientific">Tistlia consotensis USBA 355</name>
    <dbReference type="NCBI Taxonomy" id="560819"/>
    <lineage>
        <taxon>Bacteria</taxon>
        <taxon>Pseudomonadati</taxon>
        <taxon>Pseudomonadota</taxon>
        <taxon>Alphaproteobacteria</taxon>
        <taxon>Rhodospirillales</taxon>
        <taxon>Rhodovibrionaceae</taxon>
        <taxon>Tistlia</taxon>
    </lineage>
</organism>
<evidence type="ECO:0000313" key="2">
    <source>
        <dbReference type="Proteomes" id="UP000192917"/>
    </source>
</evidence>
<keyword evidence="2" id="KW-1185">Reference proteome</keyword>
<dbReference type="Proteomes" id="UP000192917">
    <property type="component" value="Unassembled WGS sequence"/>
</dbReference>
<dbReference type="RefSeq" id="WP_085120519.1">
    <property type="nucleotide sequence ID" value="NZ_FWZX01000001.1"/>
</dbReference>
<dbReference type="EMBL" id="FWZX01000001">
    <property type="protein sequence ID" value="SME88947.1"/>
    <property type="molecule type" value="Genomic_DNA"/>
</dbReference>
<protein>
    <submittedName>
        <fullName evidence="1">Uncharacterized protein</fullName>
    </submittedName>
</protein>
<name>A0A1Y6B7W2_9PROT</name>
<proteinExistence type="predicted"/>
<gene>
    <name evidence="1" type="ORF">SAMN05428998_101157</name>
</gene>
<dbReference type="STRING" id="560819.SAMN05428998_101157"/>
<dbReference type="AlphaFoldDB" id="A0A1Y6B7W2"/>